<feature type="region of interest" description="Disordered" evidence="1">
    <location>
        <begin position="565"/>
        <end position="585"/>
    </location>
</feature>
<feature type="compositionally biased region" description="Acidic residues" evidence="1">
    <location>
        <begin position="256"/>
        <end position="265"/>
    </location>
</feature>
<feature type="region of interest" description="Disordered" evidence="1">
    <location>
        <begin position="436"/>
        <end position="465"/>
    </location>
</feature>
<comment type="caution">
    <text evidence="2">The sequence shown here is derived from an EMBL/GenBank/DDBJ whole genome shotgun (WGS) entry which is preliminary data.</text>
</comment>
<accession>A0A2K3LVG2</accession>
<feature type="compositionally biased region" description="Basic and acidic residues" evidence="1">
    <location>
        <begin position="266"/>
        <end position="276"/>
    </location>
</feature>
<name>A0A2K3LVG2_TRIPR</name>
<evidence type="ECO:0000256" key="1">
    <source>
        <dbReference type="SAM" id="MobiDB-lite"/>
    </source>
</evidence>
<protein>
    <submittedName>
        <fullName evidence="2">Putative sulfate transporter</fullName>
    </submittedName>
</protein>
<proteinExistence type="predicted"/>
<sequence>PVLQKDGGVVSCEDLLTSKKEGAGISDEVRVGEIVVRLEAGKERGVREEARKTRGGMKPVEVKQPSEVAQEKKCKVLLRKYQSRSDDVEWVQKGLVATILNGEAIPVVQNRLYDAGFGDLVIIPMGADKVFIRSLEGADVMSIVNGAKEFFKLVFSHWIRWDQDVTPYRRGAWVRLYGVPLHAWNVNFFKLCVLECGRFLRIDSCSADKDRLDFARVLIATPDLDIINRIETVLVDGTQVDVKIVEEWGFAQGEDTCLEEEESETDTQHSEKGDELADPEACRNIDLLVERFTEGLEKDVCDVLPDQGVDVLIGKSEENQVGEKVAEEEEARVVMNSNPISANVESVSRKGHLGELEDQALWNTISSQKVEHQKTSKEDNVPGRAVGIMSRCKRTNSCPPKASRSILSGPWSLEWLHDHNHGEAGVIFSACKRMRKGVHPGGRQRKGSPSDPRKRKEGGPFRHPLHSIKKVARMPSNDRRDVLKALKKSVRRRRGGDEVNRSCSVRRRVSSVESSSSASVNNDWQNWVAMQGTEQMAVDDVWGIGKAIGVKFKGDNVNMFRVLSRAGKGKKESSSSQQGGGARYE</sequence>
<dbReference type="PANTHER" id="PTHR34427">
    <property type="entry name" value="DUF4283 DOMAIN PROTEIN"/>
    <property type="match status" value="1"/>
</dbReference>
<evidence type="ECO:0000313" key="2">
    <source>
        <dbReference type="EMBL" id="PNX82532.1"/>
    </source>
</evidence>
<dbReference type="AlphaFoldDB" id="A0A2K3LVG2"/>
<dbReference type="EMBL" id="ASHM01042208">
    <property type="protein sequence ID" value="PNX82532.1"/>
    <property type="molecule type" value="Genomic_DNA"/>
</dbReference>
<evidence type="ECO:0000313" key="3">
    <source>
        <dbReference type="Proteomes" id="UP000236291"/>
    </source>
</evidence>
<organism evidence="2 3">
    <name type="scientific">Trifolium pratense</name>
    <name type="common">Red clover</name>
    <dbReference type="NCBI Taxonomy" id="57577"/>
    <lineage>
        <taxon>Eukaryota</taxon>
        <taxon>Viridiplantae</taxon>
        <taxon>Streptophyta</taxon>
        <taxon>Embryophyta</taxon>
        <taxon>Tracheophyta</taxon>
        <taxon>Spermatophyta</taxon>
        <taxon>Magnoliopsida</taxon>
        <taxon>eudicotyledons</taxon>
        <taxon>Gunneridae</taxon>
        <taxon>Pentapetalae</taxon>
        <taxon>rosids</taxon>
        <taxon>fabids</taxon>
        <taxon>Fabales</taxon>
        <taxon>Fabaceae</taxon>
        <taxon>Papilionoideae</taxon>
        <taxon>50 kb inversion clade</taxon>
        <taxon>NPAAA clade</taxon>
        <taxon>Hologalegina</taxon>
        <taxon>IRL clade</taxon>
        <taxon>Trifolieae</taxon>
        <taxon>Trifolium</taxon>
    </lineage>
</organism>
<dbReference type="PANTHER" id="PTHR34427:SF5">
    <property type="entry name" value="DUF4283 DOMAIN-CONTAINING PROTEIN"/>
    <property type="match status" value="1"/>
</dbReference>
<reference evidence="2 3" key="1">
    <citation type="journal article" date="2014" name="Am. J. Bot.">
        <title>Genome assembly and annotation for red clover (Trifolium pratense; Fabaceae).</title>
        <authorList>
            <person name="Istvanek J."/>
            <person name="Jaros M."/>
            <person name="Krenek A."/>
            <person name="Repkova J."/>
        </authorList>
    </citation>
    <scope>NUCLEOTIDE SEQUENCE [LARGE SCALE GENOMIC DNA]</scope>
    <source>
        <strain evidence="3">cv. Tatra</strain>
        <tissue evidence="2">Young leaves</tissue>
    </source>
</reference>
<feature type="non-terminal residue" evidence="2">
    <location>
        <position position="1"/>
    </location>
</feature>
<feature type="compositionally biased region" description="Basic residues" evidence="1">
    <location>
        <begin position="436"/>
        <end position="446"/>
    </location>
</feature>
<feature type="region of interest" description="Disordered" evidence="1">
    <location>
        <begin position="255"/>
        <end position="276"/>
    </location>
</feature>
<dbReference type="ExpressionAtlas" id="A0A2K3LVG2">
    <property type="expression patterns" value="baseline"/>
</dbReference>
<gene>
    <name evidence="2" type="ORF">L195_g038561</name>
</gene>
<feature type="compositionally biased region" description="Basic and acidic residues" evidence="1">
    <location>
        <begin position="451"/>
        <end position="460"/>
    </location>
</feature>
<reference evidence="2 3" key="2">
    <citation type="journal article" date="2017" name="Front. Plant Sci.">
        <title>Gene Classification and Mining of Molecular Markers Useful in Red Clover (Trifolium pratense) Breeding.</title>
        <authorList>
            <person name="Istvanek J."/>
            <person name="Dluhosova J."/>
            <person name="Dluhos P."/>
            <person name="Patkova L."/>
            <person name="Nedelnik J."/>
            <person name="Repkova J."/>
        </authorList>
    </citation>
    <scope>NUCLEOTIDE SEQUENCE [LARGE SCALE GENOMIC DNA]</scope>
    <source>
        <strain evidence="3">cv. Tatra</strain>
        <tissue evidence="2">Young leaves</tissue>
    </source>
</reference>
<dbReference type="Proteomes" id="UP000236291">
    <property type="component" value="Unassembled WGS sequence"/>
</dbReference>